<name>A0AA40ESB5_9PEZI</name>
<evidence type="ECO:0000313" key="2">
    <source>
        <dbReference type="Proteomes" id="UP001172159"/>
    </source>
</evidence>
<reference evidence="1" key="1">
    <citation type="submission" date="2023-06" db="EMBL/GenBank/DDBJ databases">
        <title>Genome-scale phylogeny and comparative genomics of the fungal order Sordariales.</title>
        <authorList>
            <consortium name="Lawrence Berkeley National Laboratory"/>
            <person name="Hensen N."/>
            <person name="Bonometti L."/>
            <person name="Westerberg I."/>
            <person name="Brannstrom I.O."/>
            <person name="Guillou S."/>
            <person name="Cros-Aarteil S."/>
            <person name="Calhoun S."/>
            <person name="Haridas S."/>
            <person name="Kuo A."/>
            <person name="Mondo S."/>
            <person name="Pangilinan J."/>
            <person name="Riley R."/>
            <person name="Labutti K."/>
            <person name="Andreopoulos B."/>
            <person name="Lipzen A."/>
            <person name="Chen C."/>
            <person name="Yanf M."/>
            <person name="Daum C."/>
            <person name="Ng V."/>
            <person name="Clum A."/>
            <person name="Steindorff A."/>
            <person name="Ohm R."/>
            <person name="Martin F."/>
            <person name="Silar P."/>
            <person name="Natvig D."/>
            <person name="Lalanne C."/>
            <person name="Gautier V."/>
            <person name="Ament-Velasquez S.L."/>
            <person name="Kruys A."/>
            <person name="Hutchinson M.I."/>
            <person name="Powell A.J."/>
            <person name="Barry K."/>
            <person name="Miller A.N."/>
            <person name="Grigoriev I.V."/>
            <person name="Debuchy R."/>
            <person name="Gladieux P."/>
            <person name="Thoren M.H."/>
            <person name="Johannesson H."/>
        </authorList>
    </citation>
    <scope>NUCLEOTIDE SEQUENCE</scope>
    <source>
        <strain evidence="1">CBS 540.89</strain>
    </source>
</reference>
<keyword evidence="2" id="KW-1185">Reference proteome</keyword>
<sequence>MMNGREMHMYGYFEDHFTPAEDGWIMQASADGSQPGQVGSTHFFSPLFQLPFCAQKMYLPPKNATANGTFVESGRTVVCLRLLGVTAGSLPACITRYFFEDGQSCWESWRVSEMFSKPSATSTSSTISVVSEPEVLKDRSVEKQPFGVDQVARGTGMVFSGEKFAVMLFDSRFTHDRQSLKNQRNLAGPLWATTAALYQRFPACLQMRRRAVMSNRW</sequence>
<proteinExistence type="predicted"/>
<accession>A0AA40ESB5</accession>
<dbReference type="Proteomes" id="UP001172159">
    <property type="component" value="Unassembled WGS sequence"/>
</dbReference>
<dbReference type="EMBL" id="JAUKTV010000002">
    <property type="protein sequence ID" value="KAK0744515.1"/>
    <property type="molecule type" value="Genomic_DNA"/>
</dbReference>
<dbReference type="AlphaFoldDB" id="A0AA40ESB5"/>
<protein>
    <submittedName>
        <fullName evidence="1">Uncharacterized protein</fullName>
    </submittedName>
</protein>
<comment type="caution">
    <text evidence="1">The sequence shown here is derived from an EMBL/GenBank/DDBJ whole genome shotgun (WGS) entry which is preliminary data.</text>
</comment>
<evidence type="ECO:0000313" key="1">
    <source>
        <dbReference type="EMBL" id="KAK0744515.1"/>
    </source>
</evidence>
<organism evidence="1 2">
    <name type="scientific">Apiosordaria backusii</name>
    <dbReference type="NCBI Taxonomy" id="314023"/>
    <lineage>
        <taxon>Eukaryota</taxon>
        <taxon>Fungi</taxon>
        <taxon>Dikarya</taxon>
        <taxon>Ascomycota</taxon>
        <taxon>Pezizomycotina</taxon>
        <taxon>Sordariomycetes</taxon>
        <taxon>Sordariomycetidae</taxon>
        <taxon>Sordariales</taxon>
        <taxon>Lasiosphaeriaceae</taxon>
        <taxon>Apiosordaria</taxon>
    </lineage>
</organism>
<gene>
    <name evidence="1" type="ORF">B0T21DRAFT_344707</name>
</gene>